<dbReference type="STRING" id="1076256.A0A2H3BR38"/>
<gene>
    <name evidence="1" type="ORF">ARMSODRAFT_883566</name>
</gene>
<sequence length="149" mass="16902">MYPPALILFCPLNQENVPSFEGVGSGLLPNVLSEVTFPVKYKKEKQYTVYRCQLALTAAYSFTHHKGQGQTLDYIIVDLADPPKHNLDAFHMYVTLSQSCGRQLIRVLQKFNLNCLITPPLLEVTAEDGRLAHLHASMKEQYQQGEFNF</sequence>
<name>A0A2H3BR38_9AGAR</name>
<evidence type="ECO:0000313" key="1">
    <source>
        <dbReference type="EMBL" id="PBK71404.1"/>
    </source>
</evidence>
<reference evidence="2" key="1">
    <citation type="journal article" date="2017" name="Nat. Ecol. Evol.">
        <title>Genome expansion and lineage-specific genetic innovations in the forest pathogenic fungi Armillaria.</title>
        <authorList>
            <person name="Sipos G."/>
            <person name="Prasanna A.N."/>
            <person name="Walter M.C."/>
            <person name="O'Connor E."/>
            <person name="Balint B."/>
            <person name="Krizsan K."/>
            <person name="Kiss B."/>
            <person name="Hess J."/>
            <person name="Varga T."/>
            <person name="Slot J."/>
            <person name="Riley R."/>
            <person name="Boka B."/>
            <person name="Rigling D."/>
            <person name="Barry K."/>
            <person name="Lee J."/>
            <person name="Mihaltcheva S."/>
            <person name="LaButti K."/>
            <person name="Lipzen A."/>
            <person name="Waldron R."/>
            <person name="Moloney N.M."/>
            <person name="Sperisen C."/>
            <person name="Kredics L."/>
            <person name="Vagvoelgyi C."/>
            <person name="Patrignani A."/>
            <person name="Fitzpatrick D."/>
            <person name="Nagy I."/>
            <person name="Doyle S."/>
            <person name="Anderson J.B."/>
            <person name="Grigoriev I.V."/>
            <person name="Gueldener U."/>
            <person name="Muensterkoetter M."/>
            <person name="Nagy L.G."/>
        </authorList>
    </citation>
    <scope>NUCLEOTIDE SEQUENCE [LARGE SCALE GENOMIC DNA]</scope>
    <source>
        <strain evidence="2">28-4</strain>
    </source>
</reference>
<dbReference type="Proteomes" id="UP000218334">
    <property type="component" value="Unassembled WGS sequence"/>
</dbReference>
<protein>
    <submittedName>
        <fullName evidence="1">Uncharacterized protein</fullName>
    </submittedName>
</protein>
<accession>A0A2H3BR38</accession>
<proteinExistence type="predicted"/>
<dbReference type="EMBL" id="KZ293424">
    <property type="protein sequence ID" value="PBK71404.1"/>
    <property type="molecule type" value="Genomic_DNA"/>
</dbReference>
<keyword evidence="2" id="KW-1185">Reference proteome</keyword>
<evidence type="ECO:0000313" key="2">
    <source>
        <dbReference type="Proteomes" id="UP000218334"/>
    </source>
</evidence>
<organism evidence="1 2">
    <name type="scientific">Armillaria solidipes</name>
    <dbReference type="NCBI Taxonomy" id="1076256"/>
    <lineage>
        <taxon>Eukaryota</taxon>
        <taxon>Fungi</taxon>
        <taxon>Dikarya</taxon>
        <taxon>Basidiomycota</taxon>
        <taxon>Agaricomycotina</taxon>
        <taxon>Agaricomycetes</taxon>
        <taxon>Agaricomycetidae</taxon>
        <taxon>Agaricales</taxon>
        <taxon>Marasmiineae</taxon>
        <taxon>Physalacriaceae</taxon>
        <taxon>Armillaria</taxon>
    </lineage>
</organism>
<dbReference type="AlphaFoldDB" id="A0A2H3BR38"/>